<reference evidence="4" key="1">
    <citation type="submission" date="2023-05" db="EMBL/GenBank/DDBJ databases">
        <title>[olsenella] sp. nov., isolated from a pig farm feces dump.</title>
        <authorList>
            <person name="Chang Y.-H."/>
        </authorList>
    </citation>
    <scope>NUCLEOTIDE SEQUENCE</scope>
    <source>
        <strain evidence="4">YH-ols2217</strain>
    </source>
</reference>
<dbReference type="EMBL" id="JASJEX010000005">
    <property type="protein sequence ID" value="MDJ1130349.1"/>
    <property type="molecule type" value="Genomic_DNA"/>
</dbReference>
<evidence type="ECO:0000313" key="4">
    <source>
        <dbReference type="EMBL" id="MDJ1130349.1"/>
    </source>
</evidence>
<evidence type="ECO:0000256" key="2">
    <source>
        <dbReference type="ARBA" id="ARBA00023239"/>
    </source>
</evidence>
<dbReference type="GO" id="GO:0008994">
    <property type="term" value="F:rhamnulose-1-phosphate aldolase activity"/>
    <property type="evidence" value="ECO:0007669"/>
    <property type="project" value="UniProtKB-EC"/>
</dbReference>
<keyword evidence="1" id="KW-0479">Metal-binding</keyword>
<comment type="caution">
    <text evidence="4">The sequence shown here is derived from an EMBL/GenBank/DDBJ whole genome shotgun (WGS) entry which is preliminary data.</text>
</comment>
<proteinExistence type="predicted"/>
<name>A0ABT6ZMR9_9ACTN</name>
<dbReference type="PANTHER" id="PTHR22789">
    <property type="entry name" value="FUCULOSE PHOSPHATE ALDOLASE"/>
    <property type="match status" value="1"/>
</dbReference>
<dbReference type="PANTHER" id="PTHR22789:SF0">
    <property type="entry name" value="3-OXO-TETRONATE 4-PHOSPHATE DECARBOXYLASE-RELATED"/>
    <property type="match status" value="1"/>
</dbReference>
<protein>
    <submittedName>
        <fullName evidence="4">Rhamnulose-1-phosphate aldolase</fullName>
        <ecNumber evidence="4">4.1.2.19</ecNumber>
    </submittedName>
</protein>
<accession>A0ABT6ZMR9</accession>
<evidence type="ECO:0000313" key="5">
    <source>
        <dbReference type="Proteomes" id="UP001431693"/>
    </source>
</evidence>
<dbReference type="InterPro" id="IPR036409">
    <property type="entry name" value="Aldolase_II/adducin_N_sf"/>
</dbReference>
<dbReference type="NCBIfam" id="NF002963">
    <property type="entry name" value="PRK03634.1"/>
    <property type="match status" value="1"/>
</dbReference>
<keyword evidence="5" id="KW-1185">Reference proteome</keyword>
<evidence type="ECO:0000259" key="3">
    <source>
        <dbReference type="SMART" id="SM01007"/>
    </source>
</evidence>
<sequence>MDWRDLDVVREAAEMCRTMWELGWDEANGGNLSVLLTEDERRTLGWCAEGVGEAGLIPDDGLRTLTVPDVPDVLRGRLILVTASGSHFREMTERTDELLGILALPVVGNEAAVVAGLRGSVPSSELAAHLATHAARLETDPAQRVVLHSHPTNVLAFTHAGPDTPREVTLALWRIITEGVMLFPDGVGFVPWCVCGTQRIADATNEQMRTRRIVIWQYHGVLACGDSLRGALGLLECVDKCCHVWLAARAAGTPRPGISDEGLIAVCERFGLTPREGYLSV</sequence>
<gene>
    <name evidence="4" type="primary">rhaD</name>
    <name evidence="4" type="ORF">QJ043_09700</name>
</gene>
<dbReference type="Proteomes" id="UP001431693">
    <property type="component" value="Unassembled WGS sequence"/>
</dbReference>
<dbReference type="SMART" id="SM01007">
    <property type="entry name" value="Aldolase_II"/>
    <property type="match status" value="1"/>
</dbReference>
<dbReference type="RefSeq" id="WP_283713415.1">
    <property type="nucleotide sequence ID" value="NZ_JASJEW010000004.1"/>
</dbReference>
<dbReference type="InterPro" id="IPR001303">
    <property type="entry name" value="Aldolase_II/adducin_N"/>
</dbReference>
<dbReference type="Pfam" id="PF00596">
    <property type="entry name" value="Aldolase_II"/>
    <property type="match status" value="1"/>
</dbReference>
<keyword evidence="2 4" id="KW-0456">Lyase</keyword>
<dbReference type="SUPFAM" id="SSF53639">
    <property type="entry name" value="AraD/HMP-PK domain-like"/>
    <property type="match status" value="1"/>
</dbReference>
<feature type="domain" description="Class II aldolase/adducin N-terminal" evidence="3">
    <location>
        <begin position="10"/>
        <end position="246"/>
    </location>
</feature>
<evidence type="ECO:0000256" key="1">
    <source>
        <dbReference type="ARBA" id="ARBA00022723"/>
    </source>
</evidence>
<dbReference type="InterPro" id="IPR050197">
    <property type="entry name" value="Aldolase_class_II_sugar_metab"/>
</dbReference>
<organism evidence="4 5">
    <name type="scientific">Kribbibacterium absianum</name>
    <dbReference type="NCBI Taxonomy" id="3044210"/>
    <lineage>
        <taxon>Bacteria</taxon>
        <taxon>Bacillati</taxon>
        <taxon>Actinomycetota</taxon>
        <taxon>Coriobacteriia</taxon>
        <taxon>Coriobacteriales</taxon>
        <taxon>Kribbibacteriaceae</taxon>
        <taxon>Kribbibacterium</taxon>
    </lineage>
</organism>
<dbReference type="EC" id="4.1.2.19" evidence="4"/>
<dbReference type="Gene3D" id="3.40.225.10">
    <property type="entry name" value="Class II aldolase/adducin N-terminal domain"/>
    <property type="match status" value="1"/>
</dbReference>